<proteinExistence type="predicted"/>
<dbReference type="SUPFAM" id="SSF52113">
    <property type="entry name" value="BRCT domain"/>
    <property type="match status" value="1"/>
</dbReference>
<accession>A0A060WN98</accession>
<evidence type="ECO:0000313" key="3">
    <source>
        <dbReference type="EMBL" id="CDQ66075.1"/>
    </source>
</evidence>
<evidence type="ECO:0000313" key="4">
    <source>
        <dbReference type="Proteomes" id="UP000193380"/>
    </source>
</evidence>
<dbReference type="STRING" id="8022.A0A060WN98"/>
<evidence type="ECO:0000256" key="1">
    <source>
        <dbReference type="SAM" id="MobiDB-lite"/>
    </source>
</evidence>
<gene>
    <name evidence="3" type="ORF">GSONMT00074682001</name>
</gene>
<dbReference type="Pfam" id="PF00533">
    <property type="entry name" value="BRCT"/>
    <property type="match status" value="1"/>
</dbReference>
<dbReference type="EMBL" id="FR904529">
    <property type="protein sequence ID" value="CDQ66075.1"/>
    <property type="molecule type" value="Genomic_DNA"/>
</dbReference>
<dbReference type="PaxDb" id="8022-A0A060WN98"/>
<organism evidence="3 4">
    <name type="scientific">Oncorhynchus mykiss</name>
    <name type="common">Rainbow trout</name>
    <name type="synonym">Salmo gairdneri</name>
    <dbReference type="NCBI Taxonomy" id="8022"/>
    <lineage>
        <taxon>Eukaryota</taxon>
        <taxon>Metazoa</taxon>
        <taxon>Chordata</taxon>
        <taxon>Craniata</taxon>
        <taxon>Vertebrata</taxon>
        <taxon>Euteleostomi</taxon>
        <taxon>Actinopterygii</taxon>
        <taxon>Neopterygii</taxon>
        <taxon>Teleostei</taxon>
        <taxon>Protacanthopterygii</taxon>
        <taxon>Salmoniformes</taxon>
        <taxon>Salmonidae</taxon>
        <taxon>Salmoninae</taxon>
        <taxon>Oncorhynchus</taxon>
    </lineage>
</organism>
<dbReference type="AlphaFoldDB" id="A0A060WN98"/>
<sequence length="165" mass="18137">MQQHPPGAGGCFMGMLSPGHGARKLEGKSFYLDAVKSRPAAFLAEAISHLGGRIESFLNKDVSFVVTGSLEGLRSERFEVTRGGSDGMTGECHSSPRSTKPRESIMTSTRQQRPATGTPRPMVWPSIPVPYDYPHMAVHIWLSYPTLRCINIKPSVISIFIHRIS</sequence>
<feature type="region of interest" description="Disordered" evidence="1">
    <location>
        <begin position="81"/>
        <end position="121"/>
    </location>
</feature>
<feature type="compositionally biased region" description="Polar residues" evidence="1">
    <location>
        <begin position="105"/>
        <end position="115"/>
    </location>
</feature>
<protein>
    <recommendedName>
        <fullName evidence="2">BRCT domain-containing protein</fullName>
    </recommendedName>
</protein>
<dbReference type="InterPro" id="IPR001357">
    <property type="entry name" value="BRCT_dom"/>
</dbReference>
<reference evidence="3" key="2">
    <citation type="submission" date="2014-03" db="EMBL/GenBank/DDBJ databases">
        <authorList>
            <person name="Genoscope - CEA"/>
        </authorList>
    </citation>
    <scope>NUCLEOTIDE SEQUENCE</scope>
</reference>
<name>A0A060WN98_ONCMY</name>
<dbReference type="InterPro" id="IPR036420">
    <property type="entry name" value="BRCT_dom_sf"/>
</dbReference>
<evidence type="ECO:0000259" key="2">
    <source>
        <dbReference type="Pfam" id="PF00533"/>
    </source>
</evidence>
<reference evidence="3" key="1">
    <citation type="journal article" date="2014" name="Nat. Commun.">
        <title>The rainbow trout genome provides novel insights into evolution after whole-genome duplication in vertebrates.</title>
        <authorList>
            <person name="Berthelot C."/>
            <person name="Brunet F."/>
            <person name="Chalopin D."/>
            <person name="Juanchich A."/>
            <person name="Bernard M."/>
            <person name="Noel B."/>
            <person name="Bento P."/>
            <person name="Da Silva C."/>
            <person name="Labadie K."/>
            <person name="Alberti A."/>
            <person name="Aury J.M."/>
            <person name="Louis A."/>
            <person name="Dehais P."/>
            <person name="Bardou P."/>
            <person name="Montfort J."/>
            <person name="Klopp C."/>
            <person name="Cabau C."/>
            <person name="Gaspin C."/>
            <person name="Thorgaard G.H."/>
            <person name="Boussaha M."/>
            <person name="Quillet E."/>
            <person name="Guyomard R."/>
            <person name="Galiana D."/>
            <person name="Bobe J."/>
            <person name="Volff J.N."/>
            <person name="Genet C."/>
            <person name="Wincker P."/>
            <person name="Jaillon O."/>
            <person name="Roest Crollius H."/>
            <person name="Guiguen Y."/>
        </authorList>
    </citation>
    <scope>NUCLEOTIDE SEQUENCE [LARGE SCALE GENOMIC DNA]</scope>
</reference>
<dbReference type="Proteomes" id="UP000193380">
    <property type="component" value="Unassembled WGS sequence"/>
</dbReference>
<feature type="domain" description="BRCT" evidence="2">
    <location>
        <begin position="23"/>
        <end position="71"/>
    </location>
</feature>